<dbReference type="PANTHER" id="PTHR38037">
    <property type="entry name" value="ZN_PROTEASE DOMAIN-CONTAINING PROTEIN"/>
    <property type="match status" value="1"/>
</dbReference>
<reference evidence="2 3" key="1">
    <citation type="submission" date="2018-07" db="EMBL/GenBank/DDBJ databases">
        <title>Corallincola holothuriorum sp. nov., a new facultative anaerobe isolated from sea cucumber Apostichopus japonicus.</title>
        <authorList>
            <person name="Xia H."/>
        </authorList>
    </citation>
    <scope>NUCLEOTIDE SEQUENCE [LARGE SCALE GENOMIC DNA]</scope>
    <source>
        <strain evidence="2 3">C4</strain>
    </source>
</reference>
<dbReference type="OrthoDB" id="9782977at2"/>
<dbReference type="SUPFAM" id="SSF50630">
    <property type="entry name" value="Acid proteases"/>
    <property type="match status" value="1"/>
</dbReference>
<sequence>MDTRLIIGNLEVCHLPQLGIKELQVRVDTGAKTSSLHVDNLVRVKTNGKPHVEFDLHPDVYNLDEVVRCCAAVHDTRRIKSSNGDIEQRYVIKTLFQIGGQQWPIEITLSNRQEMTYLMLLGREAMGDRVYVDPSATFLVSEG</sequence>
<name>A0A368N463_9GAMM</name>
<gene>
    <name evidence="2" type="ORF">DU002_16595</name>
</gene>
<proteinExistence type="predicted"/>
<evidence type="ECO:0000313" key="3">
    <source>
        <dbReference type="Proteomes" id="UP000252558"/>
    </source>
</evidence>
<dbReference type="GO" id="GO:0008233">
    <property type="term" value="F:peptidase activity"/>
    <property type="evidence" value="ECO:0007669"/>
    <property type="project" value="UniProtKB-KW"/>
</dbReference>
<dbReference type="AlphaFoldDB" id="A0A368N463"/>
<feature type="domain" description="Retropepsin-like aspartic endopeptidase" evidence="1">
    <location>
        <begin position="6"/>
        <end position="139"/>
    </location>
</feature>
<dbReference type="RefSeq" id="WP_114339555.1">
    <property type="nucleotide sequence ID" value="NZ_QPID01000011.1"/>
</dbReference>
<dbReference type="Gene3D" id="2.40.70.10">
    <property type="entry name" value="Acid Proteases"/>
    <property type="match status" value="1"/>
</dbReference>
<dbReference type="Proteomes" id="UP000252558">
    <property type="component" value="Unassembled WGS sequence"/>
</dbReference>
<evidence type="ECO:0000313" key="2">
    <source>
        <dbReference type="EMBL" id="RCU45332.1"/>
    </source>
</evidence>
<dbReference type="InterPro" id="IPR021109">
    <property type="entry name" value="Peptidase_aspartic_dom_sf"/>
</dbReference>
<protein>
    <submittedName>
        <fullName evidence="2">ATP-dependent zinc protease</fullName>
    </submittedName>
</protein>
<evidence type="ECO:0000259" key="1">
    <source>
        <dbReference type="Pfam" id="PF05618"/>
    </source>
</evidence>
<dbReference type="Pfam" id="PF05618">
    <property type="entry name" value="Zn_protease"/>
    <property type="match status" value="1"/>
</dbReference>
<dbReference type="PANTHER" id="PTHR38037:SF2">
    <property type="entry name" value="ATP-DEPENDENT ZINC PROTEASE DOMAIN-CONTAINING PROTEIN-RELATED"/>
    <property type="match status" value="1"/>
</dbReference>
<keyword evidence="2" id="KW-0645">Protease</keyword>
<comment type="caution">
    <text evidence="2">The sequence shown here is derived from an EMBL/GenBank/DDBJ whole genome shotgun (WGS) entry which is preliminary data.</text>
</comment>
<accession>A0A368N463</accession>
<keyword evidence="2" id="KW-0378">Hydrolase</keyword>
<organism evidence="2 3">
    <name type="scientific">Corallincola holothuriorum</name>
    <dbReference type="NCBI Taxonomy" id="2282215"/>
    <lineage>
        <taxon>Bacteria</taxon>
        <taxon>Pseudomonadati</taxon>
        <taxon>Pseudomonadota</taxon>
        <taxon>Gammaproteobacteria</taxon>
        <taxon>Alteromonadales</taxon>
        <taxon>Psychromonadaceae</taxon>
        <taxon>Corallincola</taxon>
    </lineage>
</organism>
<dbReference type="InterPro" id="IPR008503">
    <property type="entry name" value="Asp_endopeptidase"/>
</dbReference>
<dbReference type="EMBL" id="QPID01000011">
    <property type="protein sequence ID" value="RCU45332.1"/>
    <property type="molecule type" value="Genomic_DNA"/>
</dbReference>
<dbReference type="GO" id="GO:0006508">
    <property type="term" value="P:proteolysis"/>
    <property type="evidence" value="ECO:0007669"/>
    <property type="project" value="UniProtKB-KW"/>
</dbReference>
<keyword evidence="3" id="KW-1185">Reference proteome</keyword>